<accession>A0A151IG44</accession>
<name>A0A151IG44_9HYME</name>
<gene>
    <name evidence="1" type="ORF">ALC62_09000</name>
</gene>
<reference evidence="1 2" key="1">
    <citation type="submission" date="2016-03" db="EMBL/GenBank/DDBJ databases">
        <title>Cyphomyrmex costatus WGS genome.</title>
        <authorList>
            <person name="Nygaard S."/>
            <person name="Hu H."/>
            <person name="Boomsma J."/>
            <person name="Zhang G."/>
        </authorList>
    </citation>
    <scope>NUCLEOTIDE SEQUENCE [LARGE SCALE GENOMIC DNA]</scope>
    <source>
        <strain evidence="1">MS0001</strain>
        <tissue evidence="1">Whole body</tissue>
    </source>
</reference>
<dbReference type="EMBL" id="KQ977739">
    <property type="protein sequence ID" value="KYN00205.1"/>
    <property type="molecule type" value="Genomic_DNA"/>
</dbReference>
<keyword evidence="2" id="KW-1185">Reference proteome</keyword>
<organism evidence="1 2">
    <name type="scientific">Cyphomyrmex costatus</name>
    <dbReference type="NCBI Taxonomy" id="456900"/>
    <lineage>
        <taxon>Eukaryota</taxon>
        <taxon>Metazoa</taxon>
        <taxon>Ecdysozoa</taxon>
        <taxon>Arthropoda</taxon>
        <taxon>Hexapoda</taxon>
        <taxon>Insecta</taxon>
        <taxon>Pterygota</taxon>
        <taxon>Neoptera</taxon>
        <taxon>Endopterygota</taxon>
        <taxon>Hymenoptera</taxon>
        <taxon>Apocrita</taxon>
        <taxon>Aculeata</taxon>
        <taxon>Formicoidea</taxon>
        <taxon>Formicidae</taxon>
        <taxon>Myrmicinae</taxon>
        <taxon>Cyphomyrmex</taxon>
    </lineage>
</organism>
<evidence type="ECO:0000313" key="2">
    <source>
        <dbReference type="Proteomes" id="UP000078542"/>
    </source>
</evidence>
<sequence length="75" mass="8576">LNHTALLPRHEPFMLSCYSDDDIDGCIEDDGKRNNYALQINRCATLNNGSICAMCIRRDAKEELIDFFNITSCLY</sequence>
<dbReference type="Proteomes" id="UP000078542">
    <property type="component" value="Unassembled WGS sequence"/>
</dbReference>
<dbReference type="AlphaFoldDB" id="A0A151IG44"/>
<evidence type="ECO:0000313" key="1">
    <source>
        <dbReference type="EMBL" id="KYN00205.1"/>
    </source>
</evidence>
<feature type="non-terminal residue" evidence="1">
    <location>
        <position position="1"/>
    </location>
</feature>
<protein>
    <submittedName>
        <fullName evidence="1">Uncharacterized protein</fullName>
    </submittedName>
</protein>
<proteinExistence type="predicted"/>